<dbReference type="PRINTS" id="PR01071">
    <property type="entry name" value="ACOABIOTINCC"/>
</dbReference>
<dbReference type="PANTHER" id="PTHR45266:SF3">
    <property type="entry name" value="OXALOACETATE DECARBOXYLASE ALPHA CHAIN"/>
    <property type="match status" value="1"/>
</dbReference>
<keyword evidence="3 4" id="KW-0092">Biotin</keyword>
<dbReference type="RefSeq" id="WP_023949738.1">
    <property type="nucleotide sequence ID" value="NZ_JAERIV010000017.1"/>
</dbReference>
<evidence type="ECO:0000256" key="2">
    <source>
        <dbReference type="ARBA" id="ARBA00017562"/>
    </source>
</evidence>
<evidence type="ECO:0000313" key="8">
    <source>
        <dbReference type="Proteomes" id="UP000250166"/>
    </source>
</evidence>
<evidence type="ECO:0000256" key="3">
    <source>
        <dbReference type="ARBA" id="ARBA00023267"/>
    </source>
</evidence>
<proteinExistence type="predicted"/>
<comment type="function">
    <text evidence="1 4">This protein is a component of the acetyl coenzyme A carboxylase complex; first, biotin carboxylase catalyzes the carboxylation of the carrier protein and then the transcarboxylase transfers the carboxyl group to form malonyl-CoA.</text>
</comment>
<organism evidence="7 8">
    <name type="scientific">Helicobacter fennelliae</name>
    <dbReference type="NCBI Taxonomy" id="215"/>
    <lineage>
        <taxon>Bacteria</taxon>
        <taxon>Pseudomonadati</taxon>
        <taxon>Campylobacterota</taxon>
        <taxon>Epsilonproteobacteria</taxon>
        <taxon>Campylobacterales</taxon>
        <taxon>Helicobacteraceae</taxon>
        <taxon>Helicobacter</taxon>
    </lineage>
</organism>
<dbReference type="InterPro" id="IPR050709">
    <property type="entry name" value="Biotin_Carboxyl_Carrier/Decarb"/>
</dbReference>
<dbReference type="PANTHER" id="PTHR45266">
    <property type="entry name" value="OXALOACETATE DECARBOXYLASE ALPHA CHAIN"/>
    <property type="match status" value="1"/>
</dbReference>
<accession>A0A2X3DIW2</accession>
<sequence length="160" mass="17510">MNLVEIKKLIEIFNNNSEIAKLSLKQDNFELKLDKNATITPIQTLSSAPMQPAPQAMPLQATTQTAPLPSPSLESKVDSESSEYITSPMVGTFYHKPSPDASPYVAIGDTIKKGQTIGIIEAMKIMNEIEAEFDCKVIAIETADGQPVEYGSKLIRVEKI</sequence>
<dbReference type="EMBL" id="UAWL01000006">
    <property type="protein sequence ID" value="SQB98210.1"/>
    <property type="molecule type" value="Genomic_DNA"/>
</dbReference>
<evidence type="ECO:0000259" key="6">
    <source>
        <dbReference type="PROSITE" id="PS50968"/>
    </source>
</evidence>
<comment type="pathway">
    <text evidence="4">Lipid metabolism; fatty acid biosynthesis.</text>
</comment>
<keyword evidence="4" id="KW-0276">Fatty acid metabolism</keyword>
<dbReference type="Proteomes" id="UP000250166">
    <property type="component" value="Unassembled WGS sequence"/>
</dbReference>
<protein>
    <recommendedName>
        <fullName evidence="2 4">Biotin carboxyl carrier protein of acetyl-CoA carboxylase</fullName>
    </recommendedName>
</protein>
<dbReference type="GO" id="GO:0006633">
    <property type="term" value="P:fatty acid biosynthetic process"/>
    <property type="evidence" value="ECO:0007669"/>
    <property type="project" value="UniProtKB-UniPathway"/>
</dbReference>
<dbReference type="CDD" id="cd06850">
    <property type="entry name" value="biotinyl_domain"/>
    <property type="match status" value="1"/>
</dbReference>
<dbReference type="InterPro" id="IPR001249">
    <property type="entry name" value="AcCoA_biotinCC"/>
</dbReference>
<gene>
    <name evidence="7" type="primary">accB</name>
    <name evidence="7" type="ORF">NCTC13102_00666</name>
</gene>
<keyword evidence="4" id="KW-0443">Lipid metabolism</keyword>
<dbReference type="SUPFAM" id="SSF51230">
    <property type="entry name" value="Single hybrid motif"/>
    <property type="match status" value="1"/>
</dbReference>
<feature type="domain" description="Lipoyl-binding" evidence="6">
    <location>
        <begin position="82"/>
        <end position="158"/>
    </location>
</feature>
<dbReference type="GO" id="GO:0009317">
    <property type="term" value="C:acetyl-CoA carboxylase complex"/>
    <property type="evidence" value="ECO:0007669"/>
    <property type="project" value="InterPro"/>
</dbReference>
<feature type="region of interest" description="Disordered" evidence="5">
    <location>
        <begin position="47"/>
        <end position="77"/>
    </location>
</feature>
<dbReference type="Gene3D" id="2.40.50.100">
    <property type="match status" value="1"/>
</dbReference>
<name>A0A2X3DIW2_9HELI</name>
<evidence type="ECO:0000313" key="7">
    <source>
        <dbReference type="EMBL" id="SQB98210.1"/>
    </source>
</evidence>
<dbReference type="Pfam" id="PF00364">
    <property type="entry name" value="Biotin_lipoyl"/>
    <property type="match status" value="1"/>
</dbReference>
<evidence type="ECO:0000256" key="1">
    <source>
        <dbReference type="ARBA" id="ARBA00003761"/>
    </source>
</evidence>
<dbReference type="AlphaFoldDB" id="A0A2X3DIW2"/>
<dbReference type="PROSITE" id="PS50968">
    <property type="entry name" value="BIOTINYL_LIPOYL"/>
    <property type="match status" value="1"/>
</dbReference>
<feature type="compositionally biased region" description="Low complexity" evidence="5">
    <location>
        <begin position="47"/>
        <end position="67"/>
    </location>
</feature>
<evidence type="ECO:0000256" key="5">
    <source>
        <dbReference type="SAM" id="MobiDB-lite"/>
    </source>
</evidence>
<reference evidence="7 8" key="1">
    <citation type="submission" date="2018-06" db="EMBL/GenBank/DDBJ databases">
        <authorList>
            <consortium name="Pathogen Informatics"/>
            <person name="Doyle S."/>
        </authorList>
    </citation>
    <scope>NUCLEOTIDE SEQUENCE [LARGE SCALE GENOMIC DNA]</scope>
    <source>
        <strain evidence="7 8">NCTC13102</strain>
    </source>
</reference>
<dbReference type="NCBIfam" id="TIGR00531">
    <property type="entry name" value="BCCP"/>
    <property type="match status" value="1"/>
</dbReference>
<dbReference type="GO" id="GO:0003989">
    <property type="term" value="F:acetyl-CoA carboxylase activity"/>
    <property type="evidence" value="ECO:0007669"/>
    <property type="project" value="InterPro"/>
</dbReference>
<evidence type="ECO:0000256" key="4">
    <source>
        <dbReference type="RuleBase" id="RU364072"/>
    </source>
</evidence>
<dbReference type="UniPathway" id="UPA00094"/>
<dbReference type="InterPro" id="IPR000089">
    <property type="entry name" value="Biotin_lipoyl"/>
</dbReference>
<dbReference type="InterPro" id="IPR011053">
    <property type="entry name" value="Single_hybrid_motif"/>
</dbReference>
<keyword evidence="4" id="KW-0444">Lipid biosynthesis</keyword>
<keyword evidence="4" id="KW-0275">Fatty acid biosynthesis</keyword>